<feature type="transmembrane region" description="Helical" evidence="14">
    <location>
        <begin position="1147"/>
        <end position="1168"/>
    </location>
</feature>
<evidence type="ECO:0000313" key="17">
    <source>
        <dbReference type="Proteomes" id="UP000054144"/>
    </source>
</evidence>
<keyword evidence="5" id="KW-0808">Transferase</keyword>
<feature type="transmembrane region" description="Helical" evidence="14">
    <location>
        <begin position="895"/>
        <end position="916"/>
    </location>
</feature>
<dbReference type="CDD" id="cd16702">
    <property type="entry name" value="RING_CH-C4HC3_MARCH6"/>
    <property type="match status" value="1"/>
</dbReference>
<evidence type="ECO:0000256" key="9">
    <source>
        <dbReference type="ARBA" id="ARBA00022786"/>
    </source>
</evidence>
<dbReference type="GO" id="GO:0061630">
    <property type="term" value="F:ubiquitin protein ligase activity"/>
    <property type="evidence" value="ECO:0007669"/>
    <property type="project" value="UniProtKB-EC"/>
</dbReference>
<proteinExistence type="predicted"/>
<dbReference type="PANTHER" id="PTHR13145">
    <property type="entry name" value="SSM4 PROTEIN"/>
    <property type="match status" value="1"/>
</dbReference>
<keyword evidence="10" id="KW-0862">Zinc</keyword>
<feature type="compositionally biased region" description="Pro residues" evidence="13">
    <location>
        <begin position="230"/>
        <end position="241"/>
    </location>
</feature>
<dbReference type="SMART" id="SM00744">
    <property type="entry name" value="RINGv"/>
    <property type="match status" value="1"/>
</dbReference>
<dbReference type="InterPro" id="IPR056521">
    <property type="entry name" value="MARCHF6-like_C"/>
</dbReference>
<feature type="transmembrane region" description="Helical" evidence="14">
    <location>
        <begin position="1372"/>
        <end position="1394"/>
    </location>
</feature>
<evidence type="ECO:0000256" key="4">
    <source>
        <dbReference type="ARBA" id="ARBA00012483"/>
    </source>
</evidence>
<feature type="transmembrane region" description="Helical" evidence="14">
    <location>
        <begin position="1281"/>
        <end position="1301"/>
    </location>
</feature>
<evidence type="ECO:0000256" key="10">
    <source>
        <dbReference type="ARBA" id="ARBA00022833"/>
    </source>
</evidence>
<dbReference type="GO" id="GO:0036503">
    <property type="term" value="P:ERAD pathway"/>
    <property type="evidence" value="ECO:0007669"/>
    <property type="project" value="TreeGrafter"/>
</dbReference>
<name>A0A0D7AMJ8_9AGAR</name>
<comment type="pathway">
    <text evidence="3">Protein modification; protein ubiquitination.</text>
</comment>
<feature type="non-terminal residue" evidence="16">
    <location>
        <position position="1"/>
    </location>
</feature>
<organism evidence="16 17">
    <name type="scientific">Fistulina hepatica ATCC 64428</name>
    <dbReference type="NCBI Taxonomy" id="1128425"/>
    <lineage>
        <taxon>Eukaryota</taxon>
        <taxon>Fungi</taxon>
        <taxon>Dikarya</taxon>
        <taxon>Basidiomycota</taxon>
        <taxon>Agaricomycotina</taxon>
        <taxon>Agaricomycetes</taxon>
        <taxon>Agaricomycetidae</taxon>
        <taxon>Agaricales</taxon>
        <taxon>Fistulinaceae</taxon>
        <taxon>Fistulina</taxon>
    </lineage>
</organism>
<protein>
    <recommendedName>
        <fullName evidence="4">RING-type E3 ubiquitin transferase</fullName>
        <ecNumber evidence="4">2.3.2.27</ecNumber>
    </recommendedName>
</protein>
<feature type="domain" description="RING-CH-type" evidence="15">
    <location>
        <begin position="1"/>
        <end position="56"/>
    </location>
</feature>
<feature type="compositionally biased region" description="Pro residues" evidence="13">
    <location>
        <begin position="430"/>
        <end position="442"/>
    </location>
</feature>
<evidence type="ECO:0000256" key="5">
    <source>
        <dbReference type="ARBA" id="ARBA00022679"/>
    </source>
</evidence>
<evidence type="ECO:0000256" key="13">
    <source>
        <dbReference type="SAM" id="MobiDB-lite"/>
    </source>
</evidence>
<dbReference type="Proteomes" id="UP000054144">
    <property type="component" value="Unassembled WGS sequence"/>
</dbReference>
<feature type="transmembrane region" description="Helical" evidence="14">
    <location>
        <begin position="1333"/>
        <end position="1352"/>
    </location>
</feature>
<evidence type="ECO:0000256" key="11">
    <source>
        <dbReference type="ARBA" id="ARBA00022989"/>
    </source>
</evidence>
<feature type="transmembrane region" description="Helical" evidence="14">
    <location>
        <begin position="803"/>
        <end position="823"/>
    </location>
</feature>
<feature type="region of interest" description="Disordered" evidence="13">
    <location>
        <begin position="218"/>
        <end position="243"/>
    </location>
</feature>
<comment type="catalytic activity">
    <reaction evidence="1">
        <text>S-ubiquitinyl-[E2 ubiquitin-conjugating enzyme]-L-cysteine + [acceptor protein]-L-lysine = [E2 ubiquitin-conjugating enzyme]-L-cysteine + N(6)-ubiquitinyl-[acceptor protein]-L-lysine.</text>
        <dbReference type="EC" id="2.3.2.27"/>
    </reaction>
</comment>
<keyword evidence="17" id="KW-1185">Reference proteome</keyword>
<keyword evidence="8" id="KW-0863">Zinc-finger</keyword>
<feature type="compositionally biased region" description="Polar residues" evidence="13">
    <location>
        <begin position="1424"/>
        <end position="1436"/>
    </location>
</feature>
<reference evidence="16 17" key="1">
    <citation type="journal article" date="2015" name="Fungal Genet. Biol.">
        <title>Evolution of novel wood decay mechanisms in Agaricales revealed by the genome sequences of Fistulina hepatica and Cylindrobasidium torrendii.</title>
        <authorList>
            <person name="Floudas D."/>
            <person name="Held B.W."/>
            <person name="Riley R."/>
            <person name="Nagy L.G."/>
            <person name="Koehler G."/>
            <person name="Ransdell A.S."/>
            <person name="Younus H."/>
            <person name="Chow J."/>
            <person name="Chiniquy J."/>
            <person name="Lipzen A."/>
            <person name="Tritt A."/>
            <person name="Sun H."/>
            <person name="Haridas S."/>
            <person name="LaButti K."/>
            <person name="Ohm R.A."/>
            <person name="Kues U."/>
            <person name="Blanchette R.A."/>
            <person name="Grigoriev I.V."/>
            <person name="Minto R.E."/>
            <person name="Hibbett D.S."/>
        </authorList>
    </citation>
    <scope>NUCLEOTIDE SEQUENCE [LARGE SCALE GENOMIC DNA]</scope>
    <source>
        <strain evidence="16 17">ATCC 64428</strain>
    </source>
</reference>
<sequence length="1436" mass="160890">DTCRICSAPAEPDQPLFHPCKCSGTIRYIHQDCLTTWLAHSKKKTCDVCKHPYKFTKVYDPNMPQRLPALLLIKRIIQQLVLTFLLGLRAFVVLCVWLGFVPYITVLSWRMLFGLGEVFSRWAGGQPVEERGIFHPSITAQTVTSRGVVAPGLILSLLTERSSADLARLLNHFATDPTWASLPSDIFTGQIIASLMVLTFLAVFLLREWITQNRPGAFEDEEELAEPERPAPPQPVPPQPAPLQLAPLQVAPLQFAPLQPAPAAVAPPVWPVPVQIPAPHAEQQAVVRAPIAEVPQASSTPRMSDMFFKPIDMRPEAFDIQRPFAAQLQPRYRPWPMPENAKFTFTSRLPESRTPITKKGESPFSVSPDLSSIIPPIPTQPSKTPADAHPSQSLARSDESASVDPQPPPSTYPSHTLPRIAELSRSRRPPMLPSTSLPPSPLDQPLASPSHATYTAPEELDADITHVPSTTKLQGYFDREEVHAGKRVERAEYFDHEEGSSTGLRRRDSARDMRTVAAMYPERDQREYDRYFAENTAVEESDEELMLGSDEDVQVAMDLADASDLRADTAGILRQPREPVQNARQADEDVPGLDPEDLDGNADDDMDGALEAIGLRGPLLGIFSNAALMTMFLDAATIVGVFTPFVIGKTAVLLTLNPPHLLRILHFPIRVMRIFTDPVVDSAAFFFMRVVLPLSFGFLKVSWGIVAPAFSEVVDVNYVAESIEHATTVMLIFSQYPNILRLAGYDQPTVVETVVEQTESSHLFSVAEHYFAVLGKAVRENTVSFRQTWVQLSLGTGPSERTFAVFVGYFVASVLVAVYLNILTVGNMLNASRAVRNSIRQQLLVLKVAMFILIELGLFPLGCGTVLDLCSLWFFPEASFLTRTTFFMHAPVTAMFYHWVAGTLFMYTFAALLSGCRNIMRPGAMWFIKDPQDQNSHPIRDILERPAVTQLRKILTSAFMYAFVVFCAVGSIAGLFLLGKKSIMPLRWKPREPLSNVPVDLMFLNLALPYTIRYFRPKKTIKLVSIFAWKQLSTRLRLTSYFFGGRYPDEEHSPRSWKHSVQRFVTGRCHEYTTTSDGSFRRVPASDQMALPRDMSATVVVTEFGQPLDEDGRKLIAEQDAEAVKARHMVKDDYAVVYFPPSLGYRVISFITILWALGVMALGVAFALPLVIGRTFFAMFIPYEVHDGYSFILGFYLLWTCFVASKAVDRLDKRRQRTGGDLPRGDLRVLVVKRGLLWATKISYMILFLGVIVPVLIGFVVDLYLILPVRMALDPTMIPRLRVIDSWALGLLYGKIAWLVMKHRRGAGISRGLQRIKNNGWTHPDPVYATKEVIVPLTVGLLGMILFPPLVLKTVLFVIPIVEMDDRFFFTHLYPVIFASAAICHAAMVMFDMVSAWSQTIRDKEFLVEMRLRNHESDKETEENPSTKGKQPQSNK</sequence>
<evidence type="ECO:0000256" key="2">
    <source>
        <dbReference type="ARBA" id="ARBA00004141"/>
    </source>
</evidence>
<dbReference type="Pfam" id="PF12906">
    <property type="entry name" value="RINGv"/>
    <property type="match status" value="1"/>
</dbReference>
<evidence type="ECO:0000313" key="16">
    <source>
        <dbReference type="EMBL" id="KIY52974.1"/>
    </source>
</evidence>
<keyword evidence="9" id="KW-0833">Ubl conjugation pathway</keyword>
<dbReference type="EC" id="2.3.2.27" evidence="4"/>
<dbReference type="Pfam" id="PF23113">
    <property type="entry name" value="MARCHF6_C"/>
    <property type="match status" value="1"/>
</dbReference>
<accession>A0A0D7AMJ8</accession>
<feature type="region of interest" description="Disordered" evidence="13">
    <location>
        <begin position="343"/>
        <end position="451"/>
    </location>
</feature>
<feature type="compositionally biased region" description="Low complexity" evidence="13">
    <location>
        <begin position="365"/>
        <end position="385"/>
    </location>
</feature>
<keyword evidence="7" id="KW-0479">Metal-binding</keyword>
<dbReference type="SUPFAM" id="SSF57850">
    <property type="entry name" value="RING/U-box"/>
    <property type="match status" value="1"/>
</dbReference>
<evidence type="ECO:0000256" key="12">
    <source>
        <dbReference type="ARBA" id="ARBA00023136"/>
    </source>
</evidence>
<evidence type="ECO:0000256" key="7">
    <source>
        <dbReference type="ARBA" id="ARBA00022723"/>
    </source>
</evidence>
<gene>
    <name evidence="16" type="ORF">FISHEDRAFT_34386</name>
</gene>
<dbReference type="InterPro" id="IPR011016">
    <property type="entry name" value="Znf_RING-CH"/>
</dbReference>
<dbReference type="GO" id="GO:0005789">
    <property type="term" value="C:endoplasmic reticulum membrane"/>
    <property type="evidence" value="ECO:0007669"/>
    <property type="project" value="TreeGrafter"/>
</dbReference>
<evidence type="ECO:0000256" key="8">
    <source>
        <dbReference type="ARBA" id="ARBA00022771"/>
    </source>
</evidence>
<dbReference type="GO" id="GO:0008270">
    <property type="term" value="F:zinc ion binding"/>
    <property type="evidence" value="ECO:0007669"/>
    <property type="project" value="UniProtKB-KW"/>
</dbReference>
<evidence type="ECO:0000256" key="1">
    <source>
        <dbReference type="ARBA" id="ARBA00000900"/>
    </source>
</evidence>
<feature type="transmembrane region" description="Helical" evidence="14">
    <location>
        <begin position="844"/>
        <end position="875"/>
    </location>
</feature>
<evidence type="ECO:0000256" key="3">
    <source>
        <dbReference type="ARBA" id="ARBA00004906"/>
    </source>
</evidence>
<feature type="transmembrane region" description="Helical" evidence="14">
    <location>
        <begin position="626"/>
        <end position="647"/>
    </location>
</feature>
<keyword evidence="12 14" id="KW-0472">Membrane</keyword>
<feature type="transmembrane region" description="Helical" evidence="14">
    <location>
        <begin position="1242"/>
        <end position="1261"/>
    </location>
</feature>
<feature type="region of interest" description="Disordered" evidence="13">
    <location>
        <begin position="1414"/>
        <end position="1436"/>
    </location>
</feature>
<comment type="subcellular location">
    <subcellularLocation>
        <location evidence="2">Membrane</location>
        <topology evidence="2">Multi-pass membrane protein</topology>
    </subcellularLocation>
</comment>
<dbReference type="PROSITE" id="PS51292">
    <property type="entry name" value="ZF_RING_CH"/>
    <property type="match status" value="1"/>
</dbReference>
<evidence type="ECO:0000259" key="15">
    <source>
        <dbReference type="PROSITE" id="PS51292"/>
    </source>
</evidence>
<feature type="transmembrane region" description="Helical" evidence="14">
    <location>
        <begin position="958"/>
        <end position="977"/>
    </location>
</feature>
<keyword evidence="11 14" id="KW-1133">Transmembrane helix</keyword>
<keyword evidence="6 14" id="KW-0812">Transmembrane</keyword>
<evidence type="ECO:0000256" key="14">
    <source>
        <dbReference type="SAM" id="Phobius"/>
    </source>
</evidence>
<dbReference type="OrthoDB" id="264354at2759"/>
<dbReference type="PANTHER" id="PTHR13145:SF0">
    <property type="entry name" value="E3 UBIQUITIN-PROTEIN LIGASE MARCHF6"/>
    <property type="match status" value="1"/>
</dbReference>
<feature type="transmembrane region" description="Helical" evidence="14">
    <location>
        <begin position="997"/>
        <end position="1015"/>
    </location>
</feature>
<dbReference type="FunFam" id="3.30.40.10:FF:000287">
    <property type="entry name" value="RING finger membrane protein"/>
    <property type="match status" value="1"/>
</dbReference>
<dbReference type="InterPro" id="IPR013083">
    <property type="entry name" value="Znf_RING/FYVE/PHD"/>
</dbReference>
<feature type="transmembrane region" description="Helical" evidence="14">
    <location>
        <begin position="1188"/>
        <end position="1208"/>
    </location>
</feature>
<dbReference type="EMBL" id="KN881629">
    <property type="protein sequence ID" value="KIY52974.1"/>
    <property type="molecule type" value="Genomic_DNA"/>
</dbReference>
<evidence type="ECO:0000256" key="6">
    <source>
        <dbReference type="ARBA" id="ARBA00022692"/>
    </source>
</evidence>
<feature type="transmembrane region" description="Helical" evidence="14">
    <location>
        <begin position="80"/>
        <end position="104"/>
    </location>
</feature>
<dbReference type="Gene3D" id="3.30.40.10">
    <property type="entry name" value="Zinc/RING finger domain, C3HC4 (zinc finger)"/>
    <property type="match status" value="1"/>
</dbReference>